<protein>
    <submittedName>
        <fullName evidence="2">Uncharacterized protein</fullName>
    </submittedName>
</protein>
<sequence>MKLPPYQLSKREGQPWRIPLNVSLLIFQSWVACALFALAMIGISNALGCSVNEGGTSPCLIAGMDIQILILTPTLLAVFGAPLFLIGISGSAAVALTTFLFVSMKGK</sequence>
<feature type="transmembrane region" description="Helical" evidence="1">
    <location>
        <begin position="79"/>
        <end position="102"/>
    </location>
</feature>
<reference evidence="2 3" key="1">
    <citation type="submission" date="2018-02" db="EMBL/GenBank/DDBJ databases">
        <title>Solimicrobium silvestre gen. nov., sp. nov., isolated from alpine forest soil.</title>
        <authorList>
            <person name="Margesin R."/>
            <person name="Albuquerque L."/>
            <person name="Zhang D.-C."/>
            <person name="Froufe H.J.C."/>
            <person name="Severino R."/>
            <person name="Roxo I."/>
            <person name="Egas C."/>
            <person name="Da Costa M.S."/>
        </authorList>
    </citation>
    <scope>NUCLEOTIDE SEQUENCE [LARGE SCALE GENOMIC DNA]</scope>
    <source>
        <strain evidence="2 3">S20-91</strain>
    </source>
</reference>
<evidence type="ECO:0000313" key="2">
    <source>
        <dbReference type="EMBL" id="PRC94739.1"/>
    </source>
</evidence>
<keyword evidence="1" id="KW-1133">Transmembrane helix</keyword>
<feature type="transmembrane region" description="Helical" evidence="1">
    <location>
        <begin position="20"/>
        <end position="43"/>
    </location>
</feature>
<accession>A0A2S9H433</accession>
<keyword evidence="3" id="KW-1185">Reference proteome</keyword>
<keyword evidence="1" id="KW-0812">Transmembrane</keyword>
<keyword evidence="1" id="KW-0472">Membrane</keyword>
<dbReference type="EMBL" id="PUGF01000002">
    <property type="protein sequence ID" value="PRC94739.1"/>
    <property type="molecule type" value="Genomic_DNA"/>
</dbReference>
<dbReference type="AlphaFoldDB" id="A0A2S9H433"/>
<name>A0A2S9H433_9BURK</name>
<comment type="caution">
    <text evidence="2">The sequence shown here is derived from an EMBL/GenBank/DDBJ whole genome shotgun (WGS) entry which is preliminary data.</text>
</comment>
<evidence type="ECO:0000256" key="1">
    <source>
        <dbReference type="SAM" id="Phobius"/>
    </source>
</evidence>
<evidence type="ECO:0000313" key="3">
    <source>
        <dbReference type="Proteomes" id="UP000237839"/>
    </source>
</evidence>
<organism evidence="2 3">
    <name type="scientific">Solimicrobium silvestre</name>
    <dbReference type="NCBI Taxonomy" id="2099400"/>
    <lineage>
        <taxon>Bacteria</taxon>
        <taxon>Pseudomonadati</taxon>
        <taxon>Pseudomonadota</taxon>
        <taxon>Betaproteobacteria</taxon>
        <taxon>Burkholderiales</taxon>
        <taxon>Oxalobacteraceae</taxon>
        <taxon>Solimicrobium</taxon>
    </lineage>
</organism>
<dbReference type="PROSITE" id="PS51257">
    <property type="entry name" value="PROKAR_LIPOPROTEIN"/>
    <property type="match status" value="1"/>
</dbReference>
<proteinExistence type="predicted"/>
<dbReference type="OrthoDB" id="5948392at2"/>
<dbReference type="Proteomes" id="UP000237839">
    <property type="component" value="Unassembled WGS sequence"/>
</dbReference>
<gene>
    <name evidence="2" type="ORF">S2091_0742</name>
</gene>
<dbReference type="RefSeq" id="WP_133166852.1">
    <property type="nucleotide sequence ID" value="NZ_PUGF01000002.1"/>
</dbReference>